<proteinExistence type="predicted"/>
<keyword evidence="2" id="KW-1185">Reference proteome</keyword>
<name>A0ACB7YBF0_9ERIC</name>
<protein>
    <submittedName>
        <fullName evidence="1">Uncharacterized protein</fullName>
    </submittedName>
</protein>
<accession>A0ACB7YBF0</accession>
<reference evidence="1 2" key="1">
    <citation type="journal article" date="2021" name="Hortic Res">
        <title>High-quality reference genome and annotation aids understanding of berry development for evergreen blueberry (Vaccinium darrowii).</title>
        <authorList>
            <person name="Yu J."/>
            <person name="Hulse-Kemp A.M."/>
            <person name="Babiker E."/>
            <person name="Staton M."/>
        </authorList>
    </citation>
    <scope>NUCLEOTIDE SEQUENCE [LARGE SCALE GENOMIC DNA]</scope>
    <source>
        <strain evidence="2">cv. NJ 8807/NJ 8810</strain>
        <tissue evidence="1">Young leaf</tissue>
    </source>
</reference>
<sequence>MERFLCDELLEEILRRLPPPSTFSSTTADVSLVSKRWLRLYRSSKSRLSLRFSPDNCKPHSLSSFFSQFPHLSFLSITLDGDDISTFSDLLLLAVASSFPKLRLLCLQPKPVPLFPMLSLSTSCPHLTSLFISLSRPFCFHWLVSFHSLKILGVHLTSVPGRFEQVVAASKGDFDCELKLETLVLSGVRRGDFGLDWLWRSCKRLKKLQLRCCRGIGDDTSVSSFAYCFKGLQEVELRICGSIVDEILSILAENCKSLSSLLVYDGGSREGLLQFFSQSCCDVRKLDLRLPLDLQDNHLLAVAENFRGLSSLRLHSCCLITGEGLKAIGVAMSNELEELALTNCDVVEREPWFLTSLVHNFRNLRKLDLSYNEKLADEAFVLMLPSCNCLRELKVRGCEELTNASVVSILKWCKMLQSIDIMKCRGIEPKDVELVVLNCLSLRQIHVEESKLSDVSKLWASTKFVEVIVDL</sequence>
<gene>
    <name evidence="1" type="ORF">Vadar_003371</name>
</gene>
<organism evidence="1 2">
    <name type="scientific">Vaccinium darrowii</name>
    <dbReference type="NCBI Taxonomy" id="229202"/>
    <lineage>
        <taxon>Eukaryota</taxon>
        <taxon>Viridiplantae</taxon>
        <taxon>Streptophyta</taxon>
        <taxon>Embryophyta</taxon>
        <taxon>Tracheophyta</taxon>
        <taxon>Spermatophyta</taxon>
        <taxon>Magnoliopsida</taxon>
        <taxon>eudicotyledons</taxon>
        <taxon>Gunneridae</taxon>
        <taxon>Pentapetalae</taxon>
        <taxon>asterids</taxon>
        <taxon>Ericales</taxon>
        <taxon>Ericaceae</taxon>
        <taxon>Vaccinioideae</taxon>
        <taxon>Vaccinieae</taxon>
        <taxon>Vaccinium</taxon>
    </lineage>
</organism>
<dbReference type="EMBL" id="CM037158">
    <property type="protein sequence ID" value="KAH7850818.1"/>
    <property type="molecule type" value="Genomic_DNA"/>
</dbReference>
<evidence type="ECO:0000313" key="1">
    <source>
        <dbReference type="EMBL" id="KAH7850818.1"/>
    </source>
</evidence>
<comment type="caution">
    <text evidence="1">The sequence shown here is derived from an EMBL/GenBank/DDBJ whole genome shotgun (WGS) entry which is preliminary data.</text>
</comment>
<dbReference type="Proteomes" id="UP000828048">
    <property type="component" value="Chromosome 8"/>
</dbReference>
<evidence type="ECO:0000313" key="2">
    <source>
        <dbReference type="Proteomes" id="UP000828048"/>
    </source>
</evidence>